<dbReference type="InterPro" id="IPR024727">
    <property type="entry name" value="NAD_Glu_DH_N_ACT1"/>
</dbReference>
<dbReference type="Pfam" id="PF21075">
    <property type="entry name" value="GDH_ACT1"/>
    <property type="match status" value="1"/>
</dbReference>
<protein>
    <recommendedName>
        <fullName evidence="1">NAD-glutamate dehydrogenase N-terminal ACT1 domain-containing protein</fullName>
    </recommendedName>
</protein>
<gene>
    <name evidence="2" type="ORF">A1019T_00860</name>
</gene>
<sequence length="110" mass="12554">MKNTLILSAERLKNITNIASGYISKDQALLEDFISVYYRNVAGRLAGLESDTDLAGMALHHFVLLKSYQDNEPALRLFNPSVEEHHFHSGRSVLQLVAFNRRVYGFLRYP</sequence>
<keyword evidence="3" id="KW-1185">Reference proteome</keyword>
<reference evidence="3" key="1">
    <citation type="submission" date="2017-02" db="EMBL/GenBank/DDBJ databases">
        <authorList>
            <person name="Mornico D."/>
        </authorList>
    </citation>
    <scope>NUCLEOTIDE SEQUENCE [LARGE SCALE GENOMIC DNA]</scope>
</reference>
<dbReference type="AlphaFoldDB" id="A0A1R4EEH0"/>
<name>A0A1R4EEH0_9GAMM</name>
<dbReference type="Proteomes" id="UP000188169">
    <property type="component" value="Unassembled WGS sequence"/>
</dbReference>
<dbReference type="STRING" id="1945520.A1019T_00860"/>
<organism evidence="2 3">
    <name type="scientific">Psychrobacter pasteurii</name>
    <dbReference type="NCBI Taxonomy" id="1945520"/>
    <lineage>
        <taxon>Bacteria</taxon>
        <taxon>Pseudomonadati</taxon>
        <taxon>Pseudomonadota</taxon>
        <taxon>Gammaproteobacteria</taxon>
        <taxon>Moraxellales</taxon>
        <taxon>Moraxellaceae</taxon>
        <taxon>Psychrobacter</taxon>
    </lineage>
</organism>
<feature type="domain" description="NAD-glutamate dehydrogenase N-terminal ACT1" evidence="1">
    <location>
        <begin position="33"/>
        <end position="98"/>
    </location>
</feature>
<dbReference type="EMBL" id="FUGD01000065">
    <property type="protein sequence ID" value="SJM36893.1"/>
    <property type="molecule type" value="Genomic_DNA"/>
</dbReference>
<evidence type="ECO:0000313" key="3">
    <source>
        <dbReference type="Proteomes" id="UP000188169"/>
    </source>
</evidence>
<dbReference type="RefSeq" id="WP_244152374.1">
    <property type="nucleotide sequence ID" value="NZ_FUGD01000065.1"/>
</dbReference>
<evidence type="ECO:0000313" key="2">
    <source>
        <dbReference type="EMBL" id="SJM36893.1"/>
    </source>
</evidence>
<proteinExistence type="predicted"/>
<accession>A0A1R4EEH0</accession>
<evidence type="ECO:0000259" key="1">
    <source>
        <dbReference type="Pfam" id="PF21075"/>
    </source>
</evidence>